<keyword evidence="2" id="KW-1185">Reference proteome</keyword>
<protein>
    <submittedName>
        <fullName evidence="1">(apollo) hypothetical protein</fullName>
    </submittedName>
</protein>
<gene>
    <name evidence="1" type="ORF">PAPOLLO_LOCUS22809</name>
</gene>
<reference evidence="1" key="1">
    <citation type="submission" date="2021-04" db="EMBL/GenBank/DDBJ databases">
        <authorList>
            <person name="Tunstrom K."/>
        </authorList>
    </citation>
    <scope>NUCLEOTIDE SEQUENCE</scope>
</reference>
<dbReference type="AlphaFoldDB" id="A0A8S3XVF9"/>
<accession>A0A8S3XVF9</accession>
<dbReference type="EMBL" id="CAJQZP010001402">
    <property type="protein sequence ID" value="CAG5043675.1"/>
    <property type="molecule type" value="Genomic_DNA"/>
</dbReference>
<sequence>MLKVPYQSACFSRQINFYHFAIVLGNSKAKLDKYNIHSYYWDETSHCKDSNEIINAVYDFLKNLEFGDKNKNSTNSDDGSAGQNKHTGMNMIARLARLINGCAQKPQQISKN</sequence>
<comment type="caution">
    <text evidence="1">The sequence shown here is derived from an EMBL/GenBank/DDBJ whole genome shotgun (WGS) entry which is preliminary data.</text>
</comment>
<name>A0A8S3XVF9_PARAO</name>
<dbReference type="Proteomes" id="UP000691718">
    <property type="component" value="Unassembled WGS sequence"/>
</dbReference>
<evidence type="ECO:0000313" key="2">
    <source>
        <dbReference type="Proteomes" id="UP000691718"/>
    </source>
</evidence>
<proteinExistence type="predicted"/>
<organism evidence="1 2">
    <name type="scientific">Parnassius apollo</name>
    <name type="common">Apollo butterfly</name>
    <name type="synonym">Papilio apollo</name>
    <dbReference type="NCBI Taxonomy" id="110799"/>
    <lineage>
        <taxon>Eukaryota</taxon>
        <taxon>Metazoa</taxon>
        <taxon>Ecdysozoa</taxon>
        <taxon>Arthropoda</taxon>
        <taxon>Hexapoda</taxon>
        <taxon>Insecta</taxon>
        <taxon>Pterygota</taxon>
        <taxon>Neoptera</taxon>
        <taxon>Endopterygota</taxon>
        <taxon>Lepidoptera</taxon>
        <taxon>Glossata</taxon>
        <taxon>Ditrysia</taxon>
        <taxon>Papilionoidea</taxon>
        <taxon>Papilionidae</taxon>
        <taxon>Parnassiinae</taxon>
        <taxon>Parnassini</taxon>
        <taxon>Parnassius</taxon>
        <taxon>Parnassius</taxon>
    </lineage>
</organism>
<evidence type="ECO:0000313" key="1">
    <source>
        <dbReference type="EMBL" id="CAG5043675.1"/>
    </source>
</evidence>